<dbReference type="AlphaFoldDB" id="A0A7W1XQH9"/>
<gene>
    <name evidence="1" type="ORF">H2C83_02405</name>
</gene>
<comment type="caution">
    <text evidence="1">The sequence shown here is derived from an EMBL/GenBank/DDBJ whole genome shotgun (WGS) entry which is preliminary data.</text>
</comment>
<evidence type="ECO:0000313" key="2">
    <source>
        <dbReference type="Proteomes" id="UP000538292"/>
    </source>
</evidence>
<accession>A0A7W1XQH9</accession>
<dbReference type="EMBL" id="JACEOL010000006">
    <property type="protein sequence ID" value="MBA4601195.1"/>
    <property type="molecule type" value="Genomic_DNA"/>
</dbReference>
<keyword evidence="2" id="KW-1185">Reference proteome</keyword>
<dbReference type="RefSeq" id="WP_181737408.1">
    <property type="nucleotide sequence ID" value="NZ_JACEOL010000006.1"/>
</dbReference>
<proteinExistence type="predicted"/>
<sequence length="94" mass="11317">MQFKDCLFNWLQIQIVQDARPSDRSARETVQFFEEMLREDHGVEQLEKQKEGDQYVVRYQQSGEEKEEKFPKVFAEKLLRDILAEPKYNQTSED</sequence>
<dbReference type="Proteomes" id="UP000538292">
    <property type="component" value="Unassembled WGS sequence"/>
</dbReference>
<name>A0A7W1XQH9_9BACL</name>
<organism evidence="1 2">
    <name type="scientific">Thermoactinomyces mirandus</name>
    <dbReference type="NCBI Taxonomy" id="2756294"/>
    <lineage>
        <taxon>Bacteria</taxon>
        <taxon>Bacillati</taxon>
        <taxon>Bacillota</taxon>
        <taxon>Bacilli</taxon>
        <taxon>Bacillales</taxon>
        <taxon>Thermoactinomycetaceae</taxon>
        <taxon>Thermoactinomyces</taxon>
    </lineage>
</organism>
<protein>
    <submittedName>
        <fullName evidence="1">Uncharacterized protein</fullName>
    </submittedName>
</protein>
<reference evidence="1 2" key="1">
    <citation type="submission" date="2020-07" db="EMBL/GenBank/DDBJ databases">
        <title>Thermoactinomyces phylogeny.</title>
        <authorList>
            <person name="Dunlap C."/>
        </authorList>
    </citation>
    <scope>NUCLEOTIDE SEQUENCE [LARGE SCALE GENOMIC DNA]</scope>
    <source>
        <strain evidence="1 2">AMNI-1</strain>
    </source>
</reference>
<evidence type="ECO:0000313" key="1">
    <source>
        <dbReference type="EMBL" id="MBA4601195.1"/>
    </source>
</evidence>